<evidence type="ECO:0000256" key="2">
    <source>
        <dbReference type="SAM" id="MobiDB-lite"/>
    </source>
</evidence>
<evidence type="ECO:0000256" key="1">
    <source>
        <dbReference type="HAMAP-Rule" id="MF_01232"/>
    </source>
</evidence>
<dbReference type="HAMAP" id="MF_01232">
    <property type="entry name" value="UPF0229"/>
    <property type="match status" value="1"/>
</dbReference>
<feature type="compositionally biased region" description="Low complexity" evidence="2">
    <location>
        <begin position="92"/>
        <end position="106"/>
    </location>
</feature>
<evidence type="ECO:0000313" key="3">
    <source>
        <dbReference type="EMBL" id="SUU87011.1"/>
    </source>
</evidence>
<name>A0A380WDL4_AMIAI</name>
<gene>
    <name evidence="3" type="ORF">NCTC10684_00202</name>
</gene>
<organism evidence="3 4">
    <name type="scientific">Aminobacter aminovorans</name>
    <name type="common">Chelatobacter heintzii</name>
    <dbReference type="NCBI Taxonomy" id="83263"/>
    <lineage>
        <taxon>Bacteria</taxon>
        <taxon>Pseudomonadati</taxon>
        <taxon>Pseudomonadota</taxon>
        <taxon>Alphaproteobacteria</taxon>
        <taxon>Hyphomicrobiales</taxon>
        <taxon>Phyllobacteriaceae</taxon>
        <taxon>Aminobacter</taxon>
    </lineage>
</organism>
<dbReference type="NCBIfam" id="NF003708">
    <property type="entry name" value="PRK05325.1-3"/>
    <property type="match status" value="1"/>
</dbReference>
<protein>
    <recommendedName>
        <fullName evidence="1">UPF0229 protein NCTC10684_00202</fullName>
    </recommendedName>
</protein>
<dbReference type="Pfam" id="PF04285">
    <property type="entry name" value="DUF444"/>
    <property type="match status" value="1"/>
</dbReference>
<reference evidence="3 4" key="1">
    <citation type="submission" date="2018-06" db="EMBL/GenBank/DDBJ databases">
        <authorList>
            <consortium name="Pathogen Informatics"/>
            <person name="Doyle S."/>
        </authorList>
    </citation>
    <scope>NUCLEOTIDE SEQUENCE [LARGE SCALE GENOMIC DNA]</scope>
    <source>
        <strain evidence="3 4">NCTC10684</strain>
    </source>
</reference>
<dbReference type="PANTHER" id="PTHR30510">
    <property type="entry name" value="UPF0229 PROTEIN YEAH"/>
    <property type="match status" value="1"/>
</dbReference>
<accession>A0A380WDL4</accession>
<feature type="region of interest" description="Disordered" evidence="2">
    <location>
        <begin position="56"/>
        <end position="110"/>
    </location>
</feature>
<dbReference type="NCBIfam" id="NF003707">
    <property type="entry name" value="PRK05325.1-2"/>
    <property type="match status" value="1"/>
</dbReference>
<dbReference type="InterPro" id="IPR006698">
    <property type="entry name" value="UPF0229"/>
</dbReference>
<dbReference type="AlphaFoldDB" id="A0A380WDL4"/>
<comment type="similarity">
    <text evidence="1">Belongs to the UPF0229 family.</text>
</comment>
<dbReference type="Proteomes" id="UP000254701">
    <property type="component" value="Unassembled WGS sequence"/>
</dbReference>
<evidence type="ECO:0000313" key="4">
    <source>
        <dbReference type="Proteomes" id="UP000254701"/>
    </source>
</evidence>
<dbReference type="OrthoDB" id="9788289at2"/>
<sequence>MPNFIDRRLNPKDKSLGNRQRFLRRARDELKRAINERVRSGKIDAVGEDQVIPIPRKGIGEPTFQRAPHSGRREEVLPGNKTFGTGDRIPRPAAGSGKGSDPSSSGEGEDDFQFVLSREEALDLFFEDLELPDLVKLNLKEVVTFRPRRAGFTMSGNPTSISVGRTMFNSFGRRIALRRPKQAEIDALAAELAKLEGERRPSAAILQRIAALREEIATLARRRKLIPYIDPIDIRFNRFEPQPVPNANAVMFCLMDVSGSMGEREKDLAKRFFVLLHLFLKRRYAKTDIVFIRHTHEASEVDEDTFFYSTQSGGTVVSTALDEMLRVIRERYPAKEWNIYAAQASDGDNIPNDSEKCVSMLDSTLMRLCQYYAYVEIIDERESEMFRHADNGTSLWNAYREVSAEWPNFEMTRIAKPSDIYPVFHELFAKAPAPAKRG</sequence>
<dbReference type="EMBL" id="UFSM01000001">
    <property type="protein sequence ID" value="SUU87011.1"/>
    <property type="molecule type" value="Genomic_DNA"/>
</dbReference>
<proteinExistence type="inferred from homology"/>
<dbReference type="PANTHER" id="PTHR30510:SF2">
    <property type="entry name" value="UPF0229 PROTEIN YEAH"/>
    <property type="match status" value="1"/>
</dbReference>
<dbReference type="RefSeq" id="WP_115729580.1">
    <property type="nucleotide sequence ID" value="NZ_BAAAVY010000011.1"/>
</dbReference>